<evidence type="ECO:0000259" key="2">
    <source>
        <dbReference type="PROSITE" id="PS50119"/>
    </source>
</evidence>
<dbReference type="AlphaFoldDB" id="A0A1S8DIB3"/>
<dbReference type="Proteomes" id="UP000242847">
    <property type="component" value="Unassembled WGS sequence"/>
</dbReference>
<dbReference type="OrthoDB" id="8820575at2"/>
<evidence type="ECO:0000313" key="3">
    <source>
        <dbReference type="EMBL" id="ONM45124.1"/>
    </source>
</evidence>
<feature type="transmembrane region" description="Helical" evidence="1">
    <location>
        <begin position="65"/>
        <end position="87"/>
    </location>
</feature>
<dbReference type="RefSeq" id="WP_083724935.1">
    <property type="nucleotide sequence ID" value="NZ_FOUD01000014.1"/>
</dbReference>
<dbReference type="InterPro" id="IPR000315">
    <property type="entry name" value="Znf_B-box"/>
</dbReference>
<name>A0A1S8DIB3_9GAMM</name>
<comment type="caution">
    <text evidence="3">The sequence shown here is derived from an EMBL/GenBank/DDBJ whole genome shotgun (WGS) entry which is preliminary data.</text>
</comment>
<feature type="domain" description="B box-type" evidence="2">
    <location>
        <begin position="1"/>
        <end position="45"/>
    </location>
</feature>
<dbReference type="PROSITE" id="PS50119">
    <property type="entry name" value="ZF_BBOX"/>
    <property type="match status" value="1"/>
</dbReference>
<accession>A0A1S8DIB3</accession>
<protein>
    <recommendedName>
        <fullName evidence="2">B box-type domain-containing protein</fullName>
    </recommendedName>
</protein>
<keyword evidence="1" id="KW-1133">Transmembrane helix</keyword>
<evidence type="ECO:0000256" key="1">
    <source>
        <dbReference type="SAM" id="Phobius"/>
    </source>
</evidence>
<proteinExistence type="predicted"/>
<feature type="transmembrane region" description="Helical" evidence="1">
    <location>
        <begin position="93"/>
        <end position="110"/>
    </location>
</feature>
<evidence type="ECO:0000313" key="4">
    <source>
        <dbReference type="Proteomes" id="UP000242847"/>
    </source>
</evidence>
<keyword evidence="1" id="KW-0472">Membrane</keyword>
<gene>
    <name evidence="3" type="ORF">BXT89_04015</name>
</gene>
<keyword evidence="4" id="KW-1185">Reference proteome</keyword>
<sequence length="120" mass="13132">MHCFNHPQTAAIGTCKCCNRGLCTDCASDLGHGLACRDRHEAQVEAMNMIIEKNARIYAAAPKNILIGPVFFLLLGLLFAGFGYFSSGGITDLPFLMGLAFIIFAIVSYVRSRALFREEP</sequence>
<reference evidence="3 4" key="1">
    <citation type="submission" date="2017-01" db="EMBL/GenBank/DDBJ databases">
        <title>Draft genome sequence of Pseudomonas pachastrellae type strain CCUG 46540T from a deep sea.</title>
        <authorList>
            <person name="Gomila M."/>
            <person name="Mulet M."/>
            <person name="Lalucat J."/>
            <person name="Garcia-Valdes E."/>
        </authorList>
    </citation>
    <scope>NUCLEOTIDE SEQUENCE [LARGE SCALE GENOMIC DNA]</scope>
    <source>
        <strain evidence="3 4">CCUG 46540</strain>
    </source>
</reference>
<dbReference type="STRING" id="254161.SAMN05216256_11477"/>
<dbReference type="GO" id="GO:0008270">
    <property type="term" value="F:zinc ion binding"/>
    <property type="evidence" value="ECO:0007669"/>
    <property type="project" value="InterPro"/>
</dbReference>
<dbReference type="EMBL" id="MUBC01000006">
    <property type="protein sequence ID" value="ONM45124.1"/>
    <property type="molecule type" value="Genomic_DNA"/>
</dbReference>
<organism evidence="3 4">
    <name type="scientific">Halopseudomonas pachastrellae</name>
    <dbReference type="NCBI Taxonomy" id="254161"/>
    <lineage>
        <taxon>Bacteria</taxon>
        <taxon>Pseudomonadati</taxon>
        <taxon>Pseudomonadota</taxon>
        <taxon>Gammaproteobacteria</taxon>
        <taxon>Pseudomonadales</taxon>
        <taxon>Pseudomonadaceae</taxon>
        <taxon>Halopseudomonas</taxon>
    </lineage>
</organism>
<keyword evidence="1" id="KW-0812">Transmembrane</keyword>